<reference evidence="1" key="1">
    <citation type="submission" date="2021-01" db="EMBL/GenBank/DDBJ databases">
        <title>Draft genome sequence of Acholeplasmataceae bacterium strain Mahy22.</title>
        <authorList>
            <person name="Watanabe M."/>
            <person name="Kojima H."/>
            <person name="Fukui M."/>
        </authorList>
    </citation>
    <scope>NUCLEOTIDE SEQUENCE</scope>
    <source>
        <strain evidence="1">Mahy22</strain>
    </source>
</reference>
<protein>
    <recommendedName>
        <fullName evidence="3">EAL domain-containing protein</fullName>
    </recommendedName>
</protein>
<dbReference type="SMART" id="SM00267">
    <property type="entry name" value="GGDEF"/>
    <property type="match status" value="1"/>
</dbReference>
<dbReference type="SUPFAM" id="SSF55785">
    <property type="entry name" value="PYP-like sensor domain (PAS domain)"/>
    <property type="match status" value="1"/>
</dbReference>
<dbReference type="InterPro" id="IPR035919">
    <property type="entry name" value="EAL_sf"/>
</dbReference>
<dbReference type="SUPFAM" id="SSF55073">
    <property type="entry name" value="Nucleotide cyclase"/>
    <property type="match status" value="1"/>
</dbReference>
<sequence length="789" mass="91769">MNQRRFKLFAKIGYATLFIYILYVAIAVADKELFFLYYSITSGALVLISILLMIVAIIERRKSLIISSLIFIALFIAEIIIRSIYQSFNDILINYTIETIYQIIFAIAVAIFGFGILDFLSFMQKRKNIQELAFENSSAIYIEYDKSAKTFIFEYSKSFSKAHHINKQTRKYSLEEIKSFTKEIDRHKLIEILEKNNVENTTEINIKLPDLNNYLSFYFYATKTNNHYLWIAFDVSDMDLMRKQLTITKNQLKELSISNKKVIENTNELIVILDMNGNVIQASNKYCEIFNYDPDEIVGVYVNDIGNRYHSDFDEWIKDVAEKKITTSVTKYKKNDEDFLISWKNVLLNDGDGKPKSIISMGEDITKITNLRNSLEYQANYNQITGLLNKNGLNKRIKELKDVRSAACFNIDIDEFYTVTDYYGIQISEQLLKILGNELKNIISSNDILANQSEDQFLLILINPSKVLIEKTKEILEEQIVKSYTIGDLYIQIKKRIGYAIYTDDTKNFNDLINYAALASYHKPDTQYNQVTRYQPIMKENLENNIILGNRLFEAIKNKKIDIHMQYIMDASTQKAIYVEALARWHDDVLGFIVPDEFFKVARKSNLIEMLELNLIEKSLSSFKILKEKEGQQDLKLTINLTPEMFLKEGFAQQFYDITILNQVNPKDVFVEVSENTFVHNNFICNEMIKRFKSFGFYIAIDDFGSMYSSLAVLENIEYDMIKIDGSIINHLESKKNHAIVEMISRIGSLSHKIIVAELVESKEVSDILLKVNIYLQQGYYFHKPQKMI</sequence>
<dbReference type="Pfam" id="PF00990">
    <property type="entry name" value="GGDEF"/>
    <property type="match status" value="1"/>
</dbReference>
<dbReference type="InterPro" id="IPR029787">
    <property type="entry name" value="Nucleotide_cyclase"/>
</dbReference>
<dbReference type="SUPFAM" id="SSF141868">
    <property type="entry name" value="EAL domain-like"/>
    <property type="match status" value="1"/>
</dbReference>
<dbReference type="SMART" id="SM00052">
    <property type="entry name" value="EAL"/>
    <property type="match status" value="1"/>
</dbReference>
<dbReference type="Proteomes" id="UP000620133">
    <property type="component" value="Chromosome"/>
</dbReference>
<dbReference type="CDD" id="cd00130">
    <property type="entry name" value="PAS"/>
    <property type="match status" value="1"/>
</dbReference>
<dbReference type="NCBIfam" id="TIGR00254">
    <property type="entry name" value="GGDEF"/>
    <property type="match status" value="1"/>
</dbReference>
<evidence type="ECO:0000313" key="2">
    <source>
        <dbReference type="Proteomes" id="UP000620133"/>
    </source>
</evidence>
<dbReference type="InterPro" id="IPR052155">
    <property type="entry name" value="Biofilm_reg_signaling"/>
</dbReference>
<dbReference type="Gene3D" id="3.20.20.450">
    <property type="entry name" value="EAL domain"/>
    <property type="match status" value="1"/>
</dbReference>
<dbReference type="Pfam" id="PF00563">
    <property type="entry name" value="EAL"/>
    <property type="match status" value="1"/>
</dbReference>
<dbReference type="PANTHER" id="PTHR44757">
    <property type="entry name" value="DIGUANYLATE CYCLASE DGCP"/>
    <property type="match status" value="1"/>
</dbReference>
<dbReference type="NCBIfam" id="TIGR00229">
    <property type="entry name" value="sensory_box"/>
    <property type="match status" value="1"/>
</dbReference>
<dbReference type="PANTHER" id="PTHR44757:SF2">
    <property type="entry name" value="BIOFILM ARCHITECTURE MAINTENANCE PROTEIN MBAA"/>
    <property type="match status" value="1"/>
</dbReference>
<dbReference type="PROSITE" id="PS50883">
    <property type="entry name" value="EAL"/>
    <property type="match status" value="1"/>
</dbReference>
<name>A0A7U9TGN5_9MOLU</name>
<dbReference type="InterPro" id="IPR000160">
    <property type="entry name" value="GGDEF_dom"/>
</dbReference>
<proteinExistence type="predicted"/>
<gene>
    <name evidence="1" type="ORF">MPAN_006700</name>
</gene>
<dbReference type="Pfam" id="PF13426">
    <property type="entry name" value="PAS_9"/>
    <property type="match status" value="1"/>
</dbReference>
<dbReference type="PROSITE" id="PS50112">
    <property type="entry name" value="PAS"/>
    <property type="match status" value="1"/>
</dbReference>
<evidence type="ECO:0000313" key="1">
    <source>
        <dbReference type="EMBL" id="BCR35777.1"/>
    </source>
</evidence>
<dbReference type="InterPro" id="IPR001633">
    <property type="entry name" value="EAL_dom"/>
</dbReference>
<dbReference type="Gene3D" id="3.30.450.20">
    <property type="entry name" value="PAS domain"/>
    <property type="match status" value="1"/>
</dbReference>
<evidence type="ECO:0008006" key="3">
    <source>
        <dbReference type="Google" id="ProtNLM"/>
    </source>
</evidence>
<dbReference type="PROSITE" id="PS50887">
    <property type="entry name" value="GGDEF"/>
    <property type="match status" value="1"/>
</dbReference>
<organism evidence="1 2">
    <name type="scientific">Mariniplasma anaerobium</name>
    <dbReference type="NCBI Taxonomy" id="2735436"/>
    <lineage>
        <taxon>Bacteria</taxon>
        <taxon>Bacillati</taxon>
        <taxon>Mycoplasmatota</taxon>
        <taxon>Mollicutes</taxon>
        <taxon>Acholeplasmatales</taxon>
        <taxon>Acholeplasmataceae</taxon>
        <taxon>Mariniplasma</taxon>
    </lineage>
</organism>
<dbReference type="KEGG" id="manr:MPAN_006700"/>
<keyword evidence="2" id="KW-1185">Reference proteome</keyword>
<dbReference type="SMART" id="SM00091">
    <property type="entry name" value="PAS"/>
    <property type="match status" value="1"/>
</dbReference>
<dbReference type="Gene3D" id="3.30.70.270">
    <property type="match status" value="1"/>
</dbReference>
<dbReference type="CDD" id="cd01948">
    <property type="entry name" value="EAL"/>
    <property type="match status" value="1"/>
</dbReference>
<dbReference type="InterPro" id="IPR035965">
    <property type="entry name" value="PAS-like_dom_sf"/>
</dbReference>
<dbReference type="InterPro" id="IPR043128">
    <property type="entry name" value="Rev_trsase/Diguanyl_cyclase"/>
</dbReference>
<dbReference type="AlphaFoldDB" id="A0A7U9TGN5"/>
<dbReference type="InterPro" id="IPR000014">
    <property type="entry name" value="PAS"/>
</dbReference>
<dbReference type="EMBL" id="AP024412">
    <property type="protein sequence ID" value="BCR35777.1"/>
    <property type="molecule type" value="Genomic_DNA"/>
</dbReference>
<accession>A0A7U9TGN5</accession>
<dbReference type="RefSeq" id="WP_176238613.1">
    <property type="nucleotide sequence ID" value="NZ_AP024412.1"/>
</dbReference>